<dbReference type="InterPro" id="IPR015943">
    <property type="entry name" value="WD40/YVTN_repeat-like_dom_sf"/>
</dbReference>
<name>A0A1J5SQT6_9ZZZZ</name>
<sequence>MNPMPNKKYIHIAVLLILVLPFTAFAGDKGVAYVSDQEGAVTVVDLETMEIKGALDIDAKGPRGLGVTADGKWLVTANKDDGNISVVDTATGKLVKHVTIGKNPEFVRVIGDIAYVTFEPSFKTGTIPQPGSKEKKEAGEEDKVPGHIAVVDLKMGKVVVDIVGRPETEGVEISKDGSQIIVANESDNSISVHDVNSGKLLKNISLSKYGERPRGIKSSPDGSVYVTTLEFSSKLLVLNDKLELIKEVATGKTPYGVSFDHDGKRVFVATNKEKALQVFDAKTWEKIKDIPTGDRCWHFTFTPDNQQILLACGKSNEILVIDANRLEVTKRISNIGLPWGIVTYPKSMGSLDRP</sequence>
<proteinExistence type="predicted"/>
<dbReference type="InterPro" id="IPR051200">
    <property type="entry name" value="Host-pathogen_enzymatic-act"/>
</dbReference>
<dbReference type="PANTHER" id="PTHR47197">
    <property type="entry name" value="PROTEIN NIRF"/>
    <property type="match status" value="1"/>
</dbReference>
<dbReference type="Gene3D" id="2.130.10.10">
    <property type="entry name" value="YVTN repeat-like/Quinoprotein amine dehydrogenase"/>
    <property type="match status" value="2"/>
</dbReference>
<dbReference type="SUPFAM" id="SSF50974">
    <property type="entry name" value="Nitrous oxide reductase, N-terminal domain"/>
    <property type="match status" value="1"/>
</dbReference>
<gene>
    <name evidence="1" type="ORF">GALL_75950</name>
</gene>
<protein>
    <submittedName>
        <fullName evidence="1">Cytochrome D1 heme domain protein</fullName>
    </submittedName>
</protein>
<reference evidence="1" key="1">
    <citation type="submission" date="2016-10" db="EMBL/GenBank/DDBJ databases">
        <title>Sequence of Gallionella enrichment culture.</title>
        <authorList>
            <person name="Poehlein A."/>
            <person name="Muehling M."/>
            <person name="Daniel R."/>
        </authorList>
    </citation>
    <scope>NUCLEOTIDE SEQUENCE</scope>
</reference>
<dbReference type="PANTHER" id="PTHR47197:SF3">
    <property type="entry name" value="DIHYDRO-HEME D1 DEHYDROGENASE"/>
    <property type="match status" value="1"/>
</dbReference>
<dbReference type="EMBL" id="MLJW01000022">
    <property type="protein sequence ID" value="OIR10823.1"/>
    <property type="molecule type" value="Genomic_DNA"/>
</dbReference>
<organism evidence="1">
    <name type="scientific">mine drainage metagenome</name>
    <dbReference type="NCBI Taxonomy" id="410659"/>
    <lineage>
        <taxon>unclassified sequences</taxon>
        <taxon>metagenomes</taxon>
        <taxon>ecological metagenomes</taxon>
    </lineage>
</organism>
<dbReference type="AlphaFoldDB" id="A0A1J5SQT6"/>
<comment type="caution">
    <text evidence="1">The sequence shown here is derived from an EMBL/GenBank/DDBJ whole genome shotgun (WGS) entry which is preliminary data.</text>
</comment>
<evidence type="ECO:0000313" key="1">
    <source>
        <dbReference type="EMBL" id="OIR10823.1"/>
    </source>
</evidence>
<dbReference type="InterPro" id="IPR011045">
    <property type="entry name" value="N2O_reductase_N"/>
</dbReference>
<accession>A0A1J5SQT6</accession>